<evidence type="ECO:0000259" key="9">
    <source>
        <dbReference type="Pfam" id="PF03946"/>
    </source>
</evidence>
<dbReference type="SMART" id="SM00649">
    <property type="entry name" value="RL11"/>
    <property type="match status" value="1"/>
</dbReference>
<evidence type="ECO:0000256" key="7">
    <source>
        <dbReference type="RuleBase" id="RU003978"/>
    </source>
</evidence>
<evidence type="ECO:0000259" key="8">
    <source>
        <dbReference type="Pfam" id="PF00298"/>
    </source>
</evidence>
<comment type="subunit">
    <text evidence="4">Component of the mitochondrial ribosome large subunit (39S) which comprises a 16S rRNA and about 50 distinct proteins.</text>
</comment>
<dbReference type="InterPro" id="IPR000911">
    <property type="entry name" value="Ribosomal_uL11"/>
</dbReference>
<evidence type="ECO:0000256" key="1">
    <source>
        <dbReference type="ARBA" id="ARBA00010537"/>
    </source>
</evidence>
<dbReference type="RefSeq" id="XP_018008891.1">
    <property type="nucleotide sequence ID" value="XM_018153402.2"/>
</dbReference>
<dbReference type="PANTHER" id="PTHR11661:SF1">
    <property type="entry name" value="LARGE RIBOSOMAL SUBUNIT PROTEIN UL11M"/>
    <property type="match status" value="1"/>
</dbReference>
<dbReference type="SUPFAM" id="SSF54747">
    <property type="entry name" value="Ribosomal L11/L12e N-terminal domain"/>
    <property type="match status" value="1"/>
</dbReference>
<dbReference type="KEGG" id="hazt:108666516"/>
<keyword evidence="10" id="KW-1185">Reference proteome</keyword>
<keyword evidence="3 7" id="KW-0687">Ribonucleoprotein</keyword>
<evidence type="ECO:0000256" key="3">
    <source>
        <dbReference type="ARBA" id="ARBA00023274"/>
    </source>
</evidence>
<dbReference type="SUPFAM" id="SSF46906">
    <property type="entry name" value="Ribosomal protein L11, C-terminal domain"/>
    <property type="match status" value="1"/>
</dbReference>
<dbReference type="GeneID" id="108666516"/>
<evidence type="ECO:0000256" key="5">
    <source>
        <dbReference type="ARBA" id="ARBA00040104"/>
    </source>
</evidence>
<dbReference type="AlphaFoldDB" id="A0A8B7N4W8"/>
<accession>A0A8B7N4W8</accession>
<dbReference type="OrthoDB" id="1091498at2759"/>
<dbReference type="GO" id="GO:0070180">
    <property type="term" value="F:large ribosomal subunit rRNA binding"/>
    <property type="evidence" value="ECO:0007669"/>
    <property type="project" value="TreeGrafter"/>
</dbReference>
<dbReference type="Pfam" id="PF00298">
    <property type="entry name" value="Ribosomal_L11"/>
    <property type="match status" value="1"/>
</dbReference>
<gene>
    <name evidence="11" type="primary">LOC108666516</name>
</gene>
<feature type="domain" description="Large ribosomal subunit protein uL11 C-terminal" evidence="8">
    <location>
        <begin position="87"/>
        <end position="155"/>
    </location>
</feature>
<dbReference type="Gene3D" id="3.30.1550.10">
    <property type="entry name" value="Ribosomal protein L11/L12, N-terminal domain"/>
    <property type="match status" value="1"/>
</dbReference>
<dbReference type="Pfam" id="PF03946">
    <property type="entry name" value="Ribosomal_L11_N"/>
    <property type="match status" value="1"/>
</dbReference>
<evidence type="ECO:0000313" key="11">
    <source>
        <dbReference type="RefSeq" id="XP_018008891.1"/>
    </source>
</evidence>
<name>A0A8B7N4W8_HYAAZ</name>
<protein>
    <recommendedName>
        <fullName evidence="5">Large ribosomal subunit protein uL11m</fullName>
    </recommendedName>
    <alternativeName>
        <fullName evidence="6">39S ribosomal protein L11, mitochondrial</fullName>
    </alternativeName>
</protein>
<evidence type="ECO:0000256" key="6">
    <source>
        <dbReference type="ARBA" id="ARBA00041455"/>
    </source>
</evidence>
<dbReference type="CDD" id="cd00349">
    <property type="entry name" value="Ribosomal_L11"/>
    <property type="match status" value="1"/>
</dbReference>
<feature type="domain" description="Large ribosomal subunit protein uL11 N-terminal" evidence="9">
    <location>
        <begin position="24"/>
        <end position="81"/>
    </location>
</feature>
<dbReference type="GO" id="GO:0005762">
    <property type="term" value="C:mitochondrial large ribosomal subunit"/>
    <property type="evidence" value="ECO:0007669"/>
    <property type="project" value="TreeGrafter"/>
</dbReference>
<organism evidence="10 11">
    <name type="scientific">Hyalella azteca</name>
    <name type="common">Amphipod</name>
    <dbReference type="NCBI Taxonomy" id="294128"/>
    <lineage>
        <taxon>Eukaryota</taxon>
        <taxon>Metazoa</taxon>
        <taxon>Ecdysozoa</taxon>
        <taxon>Arthropoda</taxon>
        <taxon>Crustacea</taxon>
        <taxon>Multicrustacea</taxon>
        <taxon>Malacostraca</taxon>
        <taxon>Eumalacostraca</taxon>
        <taxon>Peracarida</taxon>
        <taxon>Amphipoda</taxon>
        <taxon>Senticaudata</taxon>
        <taxon>Talitrida</taxon>
        <taxon>Talitroidea</taxon>
        <taxon>Hyalellidae</taxon>
        <taxon>Hyalella</taxon>
    </lineage>
</organism>
<dbReference type="InterPro" id="IPR020784">
    <property type="entry name" value="Ribosomal_uL11_N"/>
</dbReference>
<dbReference type="Proteomes" id="UP000694843">
    <property type="component" value="Unplaced"/>
</dbReference>
<sequence>MAKAAIGKKVVKNAMANVIHGKLRTNVPAGNASPGTNLGNQLGQRGINIAAFCKDFNARTSHYVEGVPLPIRVSVNPDRSYKLVIHSPTTSFLIKQAAGIQRGAMRYTDETVGWITLKHVYEIALIKSRDPPLELTPLKQICEMVIGQARYMGIKTVRDYDPEEYKEFLEKQRLVVESQLQECKEKREAKLLRK</sequence>
<dbReference type="PANTHER" id="PTHR11661">
    <property type="entry name" value="60S RIBOSOMAL PROTEIN L12"/>
    <property type="match status" value="1"/>
</dbReference>
<dbReference type="InterPro" id="IPR036796">
    <property type="entry name" value="Ribosomal_uL11_N_sf"/>
</dbReference>
<reference evidence="11" key="1">
    <citation type="submission" date="2025-08" db="UniProtKB">
        <authorList>
            <consortium name="RefSeq"/>
        </authorList>
    </citation>
    <scope>IDENTIFICATION</scope>
</reference>
<proteinExistence type="inferred from homology"/>
<dbReference type="OMA" id="CKQFNAK"/>
<evidence type="ECO:0000256" key="2">
    <source>
        <dbReference type="ARBA" id="ARBA00022980"/>
    </source>
</evidence>
<dbReference type="CTD" id="65003"/>
<dbReference type="Gene3D" id="1.10.10.250">
    <property type="entry name" value="Ribosomal protein L11, C-terminal domain"/>
    <property type="match status" value="1"/>
</dbReference>
<dbReference type="InterPro" id="IPR036769">
    <property type="entry name" value="Ribosomal_uL11_C_sf"/>
</dbReference>
<evidence type="ECO:0000256" key="4">
    <source>
        <dbReference type="ARBA" id="ARBA00038782"/>
    </source>
</evidence>
<dbReference type="GO" id="GO:0006412">
    <property type="term" value="P:translation"/>
    <property type="evidence" value="ECO:0007669"/>
    <property type="project" value="InterPro"/>
</dbReference>
<dbReference type="GO" id="GO:0003735">
    <property type="term" value="F:structural constituent of ribosome"/>
    <property type="evidence" value="ECO:0007669"/>
    <property type="project" value="InterPro"/>
</dbReference>
<dbReference type="InterPro" id="IPR020783">
    <property type="entry name" value="Ribosomal_uL11_C"/>
</dbReference>
<evidence type="ECO:0000313" key="10">
    <source>
        <dbReference type="Proteomes" id="UP000694843"/>
    </source>
</evidence>
<comment type="similarity">
    <text evidence="1 7">Belongs to the universal ribosomal protein uL11 family.</text>
</comment>
<keyword evidence="2 7" id="KW-0689">Ribosomal protein</keyword>
<dbReference type="FunFam" id="1.10.10.250:FF:000003">
    <property type="entry name" value="Mitochondrial ribosomal protein L11"/>
    <property type="match status" value="1"/>
</dbReference>
<dbReference type="HAMAP" id="MF_00736">
    <property type="entry name" value="Ribosomal_uL11"/>
    <property type="match status" value="1"/>
</dbReference>